<evidence type="ECO:0000259" key="4">
    <source>
        <dbReference type="PROSITE" id="PS50041"/>
    </source>
</evidence>
<dbReference type="CDD" id="cd00037">
    <property type="entry name" value="CLECT"/>
    <property type="match status" value="1"/>
</dbReference>
<dbReference type="InterPro" id="IPR016187">
    <property type="entry name" value="CTDL_fold"/>
</dbReference>
<feature type="region of interest" description="Disordered" evidence="2">
    <location>
        <begin position="169"/>
        <end position="223"/>
    </location>
</feature>
<name>A0AAV4IL31_9GAST</name>
<sequence length="235" mass="25981">MKLPPETSWIGLIKLKNKFQWLDSADKLQFENWVLGHRGEGDCVAVDTISEWLRKNCSEALPYICEKVPAALQKLREQNGQGKNVEATPAANQNTPGANQTTPGTNQTTPGTYEITVEGDGWSSTHRPPWRKKIVAPEREGHSLHWLLFIFWSTCVMLSLLAMVLGNKKSERGTSKRERRDEARLEGGRPEAGTREGYRQGGGIREGGRPEGCKQEGGGPGGSIIVLIFATNDEK</sequence>
<keyword evidence="3" id="KW-0812">Transmembrane</keyword>
<accession>A0AAV4IL31</accession>
<feature type="compositionally biased region" description="Basic and acidic residues" evidence="2">
    <location>
        <begin position="169"/>
        <end position="198"/>
    </location>
</feature>
<dbReference type="Proteomes" id="UP000762676">
    <property type="component" value="Unassembled WGS sequence"/>
</dbReference>
<feature type="transmembrane region" description="Helical" evidence="3">
    <location>
        <begin position="144"/>
        <end position="166"/>
    </location>
</feature>
<keyword evidence="3" id="KW-1133">Transmembrane helix</keyword>
<evidence type="ECO:0000313" key="6">
    <source>
        <dbReference type="Proteomes" id="UP000762676"/>
    </source>
</evidence>
<feature type="domain" description="C-type lectin" evidence="4">
    <location>
        <begin position="9"/>
        <end position="66"/>
    </location>
</feature>
<dbReference type="PROSITE" id="PS00615">
    <property type="entry name" value="C_TYPE_LECTIN_1"/>
    <property type="match status" value="1"/>
</dbReference>
<gene>
    <name evidence="5" type="ORF">ElyMa_006637600</name>
</gene>
<keyword evidence="6" id="KW-1185">Reference proteome</keyword>
<reference evidence="5 6" key="1">
    <citation type="journal article" date="2021" name="Elife">
        <title>Chloroplast acquisition without the gene transfer in kleptoplastic sea slugs, Plakobranchus ocellatus.</title>
        <authorList>
            <person name="Maeda T."/>
            <person name="Takahashi S."/>
            <person name="Yoshida T."/>
            <person name="Shimamura S."/>
            <person name="Takaki Y."/>
            <person name="Nagai Y."/>
            <person name="Toyoda A."/>
            <person name="Suzuki Y."/>
            <person name="Arimoto A."/>
            <person name="Ishii H."/>
            <person name="Satoh N."/>
            <person name="Nishiyama T."/>
            <person name="Hasebe M."/>
            <person name="Maruyama T."/>
            <person name="Minagawa J."/>
            <person name="Obokata J."/>
            <person name="Shigenobu S."/>
        </authorList>
    </citation>
    <scope>NUCLEOTIDE SEQUENCE [LARGE SCALE GENOMIC DNA]</scope>
</reference>
<dbReference type="InterPro" id="IPR018378">
    <property type="entry name" value="C-type_lectin_CS"/>
</dbReference>
<dbReference type="InterPro" id="IPR016186">
    <property type="entry name" value="C-type_lectin-like/link_sf"/>
</dbReference>
<feature type="compositionally biased region" description="Low complexity" evidence="2">
    <location>
        <begin position="99"/>
        <end position="112"/>
    </location>
</feature>
<protein>
    <recommendedName>
        <fullName evidence="4">C-type lectin domain-containing protein</fullName>
    </recommendedName>
</protein>
<proteinExistence type="predicted"/>
<evidence type="ECO:0000256" key="2">
    <source>
        <dbReference type="SAM" id="MobiDB-lite"/>
    </source>
</evidence>
<organism evidence="5 6">
    <name type="scientific">Elysia marginata</name>
    <dbReference type="NCBI Taxonomy" id="1093978"/>
    <lineage>
        <taxon>Eukaryota</taxon>
        <taxon>Metazoa</taxon>
        <taxon>Spiralia</taxon>
        <taxon>Lophotrochozoa</taxon>
        <taxon>Mollusca</taxon>
        <taxon>Gastropoda</taxon>
        <taxon>Heterobranchia</taxon>
        <taxon>Euthyneura</taxon>
        <taxon>Panpulmonata</taxon>
        <taxon>Sacoglossa</taxon>
        <taxon>Placobranchoidea</taxon>
        <taxon>Plakobranchidae</taxon>
        <taxon>Elysia</taxon>
    </lineage>
</organism>
<dbReference type="InterPro" id="IPR001304">
    <property type="entry name" value="C-type_lectin-like"/>
</dbReference>
<evidence type="ECO:0000256" key="3">
    <source>
        <dbReference type="SAM" id="Phobius"/>
    </source>
</evidence>
<keyword evidence="1" id="KW-1015">Disulfide bond</keyword>
<keyword evidence="3" id="KW-0472">Membrane</keyword>
<comment type="caution">
    <text evidence="5">The sequence shown here is derived from an EMBL/GenBank/DDBJ whole genome shotgun (WGS) entry which is preliminary data.</text>
</comment>
<evidence type="ECO:0000313" key="5">
    <source>
        <dbReference type="EMBL" id="GFS10058.1"/>
    </source>
</evidence>
<evidence type="ECO:0000256" key="1">
    <source>
        <dbReference type="ARBA" id="ARBA00023157"/>
    </source>
</evidence>
<dbReference type="Pfam" id="PF00059">
    <property type="entry name" value="Lectin_C"/>
    <property type="match status" value="1"/>
</dbReference>
<dbReference type="AlphaFoldDB" id="A0AAV4IL31"/>
<dbReference type="Gene3D" id="3.10.100.10">
    <property type="entry name" value="Mannose-Binding Protein A, subunit A"/>
    <property type="match status" value="1"/>
</dbReference>
<dbReference type="EMBL" id="BMAT01013315">
    <property type="protein sequence ID" value="GFS10058.1"/>
    <property type="molecule type" value="Genomic_DNA"/>
</dbReference>
<feature type="region of interest" description="Disordered" evidence="2">
    <location>
        <begin position="79"/>
        <end position="128"/>
    </location>
</feature>
<dbReference type="SUPFAM" id="SSF56436">
    <property type="entry name" value="C-type lectin-like"/>
    <property type="match status" value="1"/>
</dbReference>
<dbReference type="PROSITE" id="PS50041">
    <property type="entry name" value="C_TYPE_LECTIN_2"/>
    <property type="match status" value="1"/>
</dbReference>